<evidence type="ECO:0000256" key="5">
    <source>
        <dbReference type="PIRNR" id="PIRNR037489"/>
    </source>
</evidence>
<name>A0A255E8B1_9ACTN</name>
<dbReference type="PIRSF" id="PIRSF037489">
    <property type="entry name" value="UCP037489_NIF3_YqfO"/>
    <property type="match status" value="1"/>
</dbReference>
<dbReference type="Gene3D" id="3.40.1390.30">
    <property type="entry name" value="NIF3 (NGG1p interacting factor 3)-like"/>
    <property type="match status" value="1"/>
</dbReference>
<dbReference type="InterPro" id="IPR036069">
    <property type="entry name" value="DUF34/NIF3_sf"/>
</dbReference>
<feature type="binding site" evidence="6">
    <location>
        <position position="69"/>
    </location>
    <ligand>
        <name>a divalent metal cation</name>
        <dbReference type="ChEBI" id="CHEBI:60240"/>
        <label>1</label>
    </ligand>
</feature>
<gene>
    <name evidence="7" type="ORF">CGZ92_05945</name>
</gene>
<dbReference type="InterPro" id="IPR015867">
    <property type="entry name" value="N-reg_PII/ATP_PRibTrfase_C"/>
</dbReference>
<dbReference type="FunFam" id="3.40.1390.30:FF:000001">
    <property type="entry name" value="GTP cyclohydrolase 1 type 2"/>
    <property type="match status" value="1"/>
</dbReference>
<dbReference type="Pfam" id="PF01784">
    <property type="entry name" value="DUF34_NIF3"/>
    <property type="match status" value="1"/>
</dbReference>
<evidence type="ECO:0000256" key="3">
    <source>
        <dbReference type="ARBA" id="ARBA00022112"/>
    </source>
</evidence>
<dbReference type="GO" id="GO:0046872">
    <property type="term" value="F:metal ion binding"/>
    <property type="evidence" value="ECO:0007669"/>
    <property type="project" value="UniProtKB-UniRule"/>
</dbReference>
<evidence type="ECO:0000256" key="1">
    <source>
        <dbReference type="ARBA" id="ARBA00006964"/>
    </source>
</evidence>
<dbReference type="SUPFAM" id="SSF102705">
    <property type="entry name" value="NIF3 (NGG1p interacting factor 3)-like"/>
    <property type="match status" value="1"/>
</dbReference>
<sequence>MSPMATVSSVIAALEEQHPTHRAESWDQVGLAAGDPASPVSHLLLAVDPTLEVVREAARVGAELIITHHPLLLRGIHAVTATDPKGEILRELMRHDIALYTAHTNADVGIAGVSEALATAVGLTDLTPLAPQPAEALVSLATEVPRDSADAVREALAEAGAGSLGDYRACSFSVTGTGRFLPVEGAEPTIGTVGTPEEVEEERIEVVLPQRLRRPVLSALMASHPYEEPAWTMTTLEQPLGEIGLGRVGRLPEPLTAAAFAEQVSAALPETITGVRLAGDPERMLSRIAVMGGAGDSHLDQARAAGVDAYLTSDLRHHPASEFIAHDDAPVLLDVAHWAAEWTWLPMAAQALSAAVPGLNATVSTLRTDPWTLRV</sequence>
<feature type="binding site" evidence="6">
    <location>
        <position position="68"/>
    </location>
    <ligand>
        <name>a divalent metal cation</name>
        <dbReference type="ChEBI" id="CHEBI:60240"/>
        <label>1</label>
    </ligand>
</feature>
<dbReference type="Proteomes" id="UP000216533">
    <property type="component" value="Unassembled WGS sequence"/>
</dbReference>
<dbReference type="AlphaFoldDB" id="A0A255E8B1"/>
<comment type="subunit">
    <text evidence="2">Homohexamer.</text>
</comment>
<evidence type="ECO:0000256" key="6">
    <source>
        <dbReference type="PIRSR" id="PIRSR602678-1"/>
    </source>
</evidence>
<accession>A0A255E8B1</accession>
<dbReference type="PANTHER" id="PTHR13799:SF14">
    <property type="entry name" value="GTP CYCLOHYDROLASE 1 TYPE 2 HOMOLOG"/>
    <property type="match status" value="1"/>
</dbReference>
<keyword evidence="4 5" id="KW-0479">Metal-binding</keyword>
<organism evidence="7 8">
    <name type="scientific">Parenemella sanctibonifatiensis</name>
    <dbReference type="NCBI Taxonomy" id="2016505"/>
    <lineage>
        <taxon>Bacteria</taxon>
        <taxon>Bacillati</taxon>
        <taxon>Actinomycetota</taxon>
        <taxon>Actinomycetes</taxon>
        <taxon>Propionibacteriales</taxon>
        <taxon>Propionibacteriaceae</taxon>
        <taxon>Parenemella</taxon>
    </lineage>
</organism>
<evidence type="ECO:0000313" key="7">
    <source>
        <dbReference type="EMBL" id="OYN87807.1"/>
    </source>
</evidence>
<dbReference type="InterPro" id="IPR017221">
    <property type="entry name" value="DUF34/NIF3_bac"/>
</dbReference>
<dbReference type="Gene3D" id="3.30.70.120">
    <property type="match status" value="1"/>
</dbReference>
<dbReference type="NCBIfam" id="TIGR00486">
    <property type="entry name" value="YbgI_SA1388"/>
    <property type="match status" value="1"/>
</dbReference>
<evidence type="ECO:0000256" key="4">
    <source>
        <dbReference type="ARBA" id="ARBA00022723"/>
    </source>
</evidence>
<dbReference type="GO" id="GO:0005737">
    <property type="term" value="C:cytoplasm"/>
    <property type="evidence" value="ECO:0007669"/>
    <property type="project" value="TreeGrafter"/>
</dbReference>
<feature type="binding site" evidence="6">
    <location>
        <position position="341"/>
    </location>
    <ligand>
        <name>a divalent metal cation</name>
        <dbReference type="ChEBI" id="CHEBI:60240"/>
        <label>1</label>
    </ligand>
</feature>
<dbReference type="EMBL" id="NMVI01000015">
    <property type="protein sequence ID" value="OYN87807.1"/>
    <property type="molecule type" value="Genomic_DNA"/>
</dbReference>
<feature type="binding site" evidence="6">
    <location>
        <position position="107"/>
    </location>
    <ligand>
        <name>a divalent metal cation</name>
        <dbReference type="ChEBI" id="CHEBI:60240"/>
        <label>1</label>
    </ligand>
</feature>
<feature type="binding site" evidence="6">
    <location>
        <position position="337"/>
    </location>
    <ligand>
        <name>a divalent metal cation</name>
        <dbReference type="ChEBI" id="CHEBI:60240"/>
        <label>1</label>
    </ligand>
</feature>
<evidence type="ECO:0000313" key="8">
    <source>
        <dbReference type="Proteomes" id="UP000216533"/>
    </source>
</evidence>
<evidence type="ECO:0000256" key="2">
    <source>
        <dbReference type="ARBA" id="ARBA00011643"/>
    </source>
</evidence>
<protein>
    <recommendedName>
        <fullName evidence="3 5">GTP cyclohydrolase 1 type 2 homolog</fullName>
    </recommendedName>
</protein>
<comment type="similarity">
    <text evidence="1 5">Belongs to the GTP cyclohydrolase I type 2/NIF3 family.</text>
</comment>
<reference evidence="7 8" key="1">
    <citation type="submission" date="2017-07" db="EMBL/GenBank/DDBJ databases">
        <title>Draft whole genome sequences of clinical Proprionibacteriaceae strains.</title>
        <authorList>
            <person name="Bernier A.-M."/>
            <person name="Bernard K."/>
            <person name="Domingo M.-C."/>
        </authorList>
    </citation>
    <scope>NUCLEOTIDE SEQUENCE [LARGE SCALE GENOMIC DNA]</scope>
    <source>
        <strain evidence="7 8">NML 160184</strain>
    </source>
</reference>
<dbReference type="InterPro" id="IPR002678">
    <property type="entry name" value="DUF34/NIF3"/>
</dbReference>
<comment type="caution">
    <text evidence="7">The sequence shown here is derived from an EMBL/GenBank/DDBJ whole genome shotgun (WGS) entry which is preliminary data.</text>
</comment>
<proteinExistence type="inferred from homology"/>
<dbReference type="PANTHER" id="PTHR13799">
    <property type="entry name" value="NGG1 INTERACTING FACTOR 3"/>
    <property type="match status" value="1"/>
</dbReference>